<proteinExistence type="predicted"/>
<gene>
    <name evidence="3" type="primary">mocA</name>
    <name evidence="3" type="ORF">LMG31841_05573</name>
</gene>
<accession>A0A9N8S269</accession>
<dbReference type="RefSeq" id="WP_228883754.1">
    <property type="nucleotide sequence ID" value="NZ_CAJQYX010000017.1"/>
</dbReference>
<evidence type="ECO:0000313" key="4">
    <source>
        <dbReference type="Proteomes" id="UP000789704"/>
    </source>
</evidence>
<dbReference type="PANTHER" id="PTHR43777:SF1">
    <property type="entry name" value="MOLYBDENUM COFACTOR CYTIDYLYLTRANSFERASE"/>
    <property type="match status" value="1"/>
</dbReference>
<reference evidence="3" key="1">
    <citation type="submission" date="2021-04" db="EMBL/GenBank/DDBJ databases">
        <authorList>
            <person name="Vanwijnsberghe S."/>
        </authorList>
    </citation>
    <scope>NUCLEOTIDE SEQUENCE</scope>
    <source>
        <strain evidence="3">LMG 31841</strain>
    </source>
</reference>
<dbReference type="CDD" id="cd04182">
    <property type="entry name" value="GT_2_like_f"/>
    <property type="match status" value="1"/>
</dbReference>
<dbReference type="EC" id="2.7.7.76" evidence="3"/>
<dbReference type="Gene3D" id="3.90.550.10">
    <property type="entry name" value="Spore Coat Polysaccharide Biosynthesis Protein SpsA, Chain A"/>
    <property type="match status" value="1"/>
</dbReference>
<dbReference type="InterPro" id="IPR029044">
    <property type="entry name" value="Nucleotide-diphossugar_trans"/>
</dbReference>
<dbReference type="SUPFAM" id="SSF53448">
    <property type="entry name" value="Nucleotide-diphospho-sugar transferases"/>
    <property type="match status" value="1"/>
</dbReference>
<keyword evidence="1" id="KW-0460">Magnesium</keyword>
<keyword evidence="3" id="KW-0548">Nucleotidyltransferase</keyword>
<dbReference type="Pfam" id="PF12804">
    <property type="entry name" value="NTP_transf_3"/>
    <property type="match status" value="1"/>
</dbReference>
<evidence type="ECO:0000259" key="2">
    <source>
        <dbReference type="Pfam" id="PF12804"/>
    </source>
</evidence>
<dbReference type="GO" id="GO:0061602">
    <property type="term" value="F:molybdenum cofactor cytidylyltransferase activity"/>
    <property type="evidence" value="ECO:0007669"/>
    <property type="project" value="UniProtKB-EC"/>
</dbReference>
<dbReference type="PANTHER" id="PTHR43777">
    <property type="entry name" value="MOLYBDENUM COFACTOR CYTIDYLYLTRANSFERASE"/>
    <property type="match status" value="1"/>
</dbReference>
<dbReference type="Proteomes" id="UP000789704">
    <property type="component" value="Unassembled WGS sequence"/>
</dbReference>
<evidence type="ECO:0000256" key="1">
    <source>
        <dbReference type="ARBA" id="ARBA00022842"/>
    </source>
</evidence>
<dbReference type="EMBL" id="CAJQZC010000016">
    <property type="protein sequence ID" value="CAG4926284.1"/>
    <property type="molecule type" value="Genomic_DNA"/>
</dbReference>
<organism evidence="3 4">
    <name type="scientific">Paraburkholderia saeva</name>
    <dbReference type="NCBI Taxonomy" id="2777537"/>
    <lineage>
        <taxon>Bacteria</taxon>
        <taxon>Pseudomonadati</taxon>
        <taxon>Pseudomonadota</taxon>
        <taxon>Betaproteobacteria</taxon>
        <taxon>Burkholderiales</taxon>
        <taxon>Burkholderiaceae</taxon>
        <taxon>Paraburkholderia</taxon>
    </lineage>
</organism>
<comment type="caution">
    <text evidence="3">The sequence shown here is derived from an EMBL/GenBank/DDBJ whole genome shotgun (WGS) entry which is preliminary data.</text>
</comment>
<dbReference type="InterPro" id="IPR025877">
    <property type="entry name" value="MobA-like_NTP_Trfase"/>
</dbReference>
<sequence>MNDAWTVATSRHVPTFSAVVLAAGLSSRMQGQHKLLLPVGGQPAIRRTVSAIAGAQPEEIVVVTGFRGRAVMDALDGMRVTFQSNPRYEEGQMTSVAAGVAALGAPCDVVMVCLADQVLLDAADYREVIDAFAAMPRGSILVPFFRGQRGNPVAFSASYAAEVISGHVNPGCRKLIDEHPDDVIAHEATHDRFTIDMDTPEDYARILARLGVSAAVASGLGGPGQAVPT</sequence>
<protein>
    <submittedName>
        <fullName evidence="3">Molybdenum cofactor cytidylyltransferase</fullName>
        <ecNumber evidence="3">2.7.7.76</ecNumber>
    </submittedName>
</protein>
<keyword evidence="4" id="KW-1185">Reference proteome</keyword>
<keyword evidence="3" id="KW-0808">Transferase</keyword>
<feature type="domain" description="MobA-like NTP transferase" evidence="2">
    <location>
        <begin position="18"/>
        <end position="181"/>
    </location>
</feature>
<name>A0A9N8S269_9BURK</name>
<evidence type="ECO:0000313" key="3">
    <source>
        <dbReference type="EMBL" id="CAG4926284.1"/>
    </source>
</evidence>
<dbReference type="AlphaFoldDB" id="A0A9N8S269"/>